<dbReference type="Proteomes" id="UP001140949">
    <property type="component" value="Unassembled WGS sequence"/>
</dbReference>
<sequence>MAGPAPEIHQHLRLWWRRSAARHRALAVVGAASVIFVLVLTLSSPVRESAVKYLPLDLVGLTLLSNATERGALCLDGSIPGYHLQRGFGSGEKNWVLHIEGGGWCNSVKSCSFRRGTPLGSSHFMEREIFLHGILSHDQSQNPDFYNWNRVKIRYCDGGSFSGDVEIQVQNGRKLIFRGQRIWEAIMDELLSKGLENAKQAFLTGCSAGGLATFIHCDSFRALMPKETVVKCLADAGFFLDEKDISGKRTMQSFYNEVVHLQDIGKNLPKDCISRLEPSEASLLFVYLSSRTCQEHKDPIFYS</sequence>
<organism evidence="7 8">
    <name type="scientific">Iris pallida</name>
    <name type="common">Sweet iris</name>
    <dbReference type="NCBI Taxonomy" id="29817"/>
    <lineage>
        <taxon>Eukaryota</taxon>
        <taxon>Viridiplantae</taxon>
        <taxon>Streptophyta</taxon>
        <taxon>Embryophyta</taxon>
        <taxon>Tracheophyta</taxon>
        <taxon>Spermatophyta</taxon>
        <taxon>Magnoliopsida</taxon>
        <taxon>Liliopsida</taxon>
        <taxon>Asparagales</taxon>
        <taxon>Iridaceae</taxon>
        <taxon>Iridoideae</taxon>
        <taxon>Irideae</taxon>
        <taxon>Iris</taxon>
    </lineage>
</organism>
<dbReference type="EC" id="3.1.1.-" evidence="5"/>
<evidence type="ECO:0000256" key="4">
    <source>
        <dbReference type="ARBA" id="ARBA00022512"/>
    </source>
</evidence>
<keyword evidence="4 5" id="KW-0134">Cell wall</keyword>
<comment type="function">
    <text evidence="1 5">Hydrolyzes acetyl esters in homogalacturonan regions of pectin. In type I primary cell wall, galacturonic acid residues of pectin can be acetylated at the O-2 and O-3 positions. Decreasing the degree of acetylation of pectin gels in vitro alters their physical properties.</text>
</comment>
<proteinExistence type="inferred from homology"/>
<keyword evidence="8" id="KW-1185">Reference proteome</keyword>
<reference evidence="7" key="2">
    <citation type="submission" date="2023-04" db="EMBL/GenBank/DDBJ databases">
        <authorList>
            <person name="Bruccoleri R.E."/>
            <person name="Oakeley E.J."/>
            <person name="Faust A.-M."/>
            <person name="Dessus-Babus S."/>
            <person name="Altorfer M."/>
            <person name="Burckhardt D."/>
            <person name="Oertli M."/>
            <person name="Naumann U."/>
            <person name="Petersen F."/>
            <person name="Wong J."/>
        </authorList>
    </citation>
    <scope>NUCLEOTIDE SEQUENCE</scope>
    <source>
        <strain evidence="7">GSM-AAB239-AS_SAM_17_03QT</strain>
        <tissue evidence="7">Leaf</tissue>
    </source>
</reference>
<dbReference type="PANTHER" id="PTHR21562">
    <property type="entry name" value="NOTUM-RELATED"/>
    <property type="match status" value="1"/>
</dbReference>
<gene>
    <name evidence="7" type="ORF">M6B38_105565</name>
</gene>
<evidence type="ECO:0000256" key="3">
    <source>
        <dbReference type="ARBA" id="ARBA00005784"/>
    </source>
</evidence>
<evidence type="ECO:0000313" key="7">
    <source>
        <dbReference type="EMBL" id="KAJ6806784.1"/>
    </source>
</evidence>
<evidence type="ECO:0000256" key="5">
    <source>
        <dbReference type="RuleBase" id="RU363114"/>
    </source>
</evidence>
<dbReference type="EMBL" id="JANAVB010034417">
    <property type="protein sequence ID" value="KAJ6806784.1"/>
    <property type="molecule type" value="Genomic_DNA"/>
</dbReference>
<keyword evidence="5" id="KW-0961">Cell wall biogenesis/degradation</keyword>
<dbReference type="GO" id="GO:0016787">
    <property type="term" value="F:hydrolase activity"/>
    <property type="evidence" value="ECO:0007669"/>
    <property type="project" value="UniProtKB-KW"/>
</dbReference>
<keyword evidence="6" id="KW-0472">Membrane</keyword>
<name>A0AAX6ERT3_IRIPA</name>
<evidence type="ECO:0000256" key="1">
    <source>
        <dbReference type="ARBA" id="ARBA00003534"/>
    </source>
</evidence>
<dbReference type="AlphaFoldDB" id="A0AAX6ERT3"/>
<feature type="transmembrane region" description="Helical" evidence="6">
    <location>
        <begin position="25"/>
        <end position="46"/>
    </location>
</feature>
<keyword evidence="6" id="KW-1133">Transmembrane helix</keyword>
<reference evidence="7" key="1">
    <citation type="journal article" date="2023" name="GigaByte">
        <title>Genome assembly of the bearded iris, Iris pallida Lam.</title>
        <authorList>
            <person name="Bruccoleri R.E."/>
            <person name="Oakeley E.J."/>
            <person name="Faust A.M.E."/>
            <person name="Altorfer M."/>
            <person name="Dessus-Babus S."/>
            <person name="Burckhardt D."/>
            <person name="Oertli M."/>
            <person name="Naumann U."/>
            <person name="Petersen F."/>
            <person name="Wong J."/>
        </authorList>
    </citation>
    <scope>NUCLEOTIDE SEQUENCE</scope>
    <source>
        <strain evidence="7">GSM-AAB239-AS_SAM_17_03QT</strain>
    </source>
</reference>
<comment type="similarity">
    <text evidence="3 5">Belongs to the pectinacetylesterase family.</text>
</comment>
<comment type="subcellular location">
    <subcellularLocation>
        <location evidence="2 5">Secreted</location>
        <location evidence="2 5">Cell wall</location>
    </subcellularLocation>
</comment>
<evidence type="ECO:0000256" key="2">
    <source>
        <dbReference type="ARBA" id="ARBA00004191"/>
    </source>
</evidence>
<dbReference type="InterPro" id="IPR004963">
    <property type="entry name" value="PAE/NOTUM"/>
</dbReference>
<evidence type="ECO:0000256" key="6">
    <source>
        <dbReference type="SAM" id="Phobius"/>
    </source>
</evidence>
<dbReference type="PANTHER" id="PTHR21562:SF83">
    <property type="entry name" value="PECTIN ACETYLESTERASE 4"/>
    <property type="match status" value="1"/>
</dbReference>
<accession>A0AAX6ERT3</accession>
<dbReference type="GO" id="GO:0071555">
    <property type="term" value="P:cell wall organization"/>
    <property type="evidence" value="ECO:0007669"/>
    <property type="project" value="UniProtKB-KW"/>
</dbReference>
<protein>
    <recommendedName>
        <fullName evidence="5">Pectin acetylesterase</fullName>
        <ecNumber evidence="5">3.1.1.-</ecNumber>
    </recommendedName>
</protein>
<keyword evidence="5" id="KW-0964">Secreted</keyword>
<keyword evidence="6" id="KW-0812">Transmembrane</keyword>
<comment type="caution">
    <text evidence="7">The sequence shown here is derived from an EMBL/GenBank/DDBJ whole genome shotgun (WGS) entry which is preliminary data.</text>
</comment>
<evidence type="ECO:0000313" key="8">
    <source>
        <dbReference type="Proteomes" id="UP001140949"/>
    </source>
</evidence>
<dbReference type="Pfam" id="PF03283">
    <property type="entry name" value="PAE"/>
    <property type="match status" value="1"/>
</dbReference>
<keyword evidence="5" id="KW-0378">Hydrolase</keyword>